<dbReference type="GO" id="GO:0034625">
    <property type="term" value="P:fatty acid elongation, monounsaturated fatty acid"/>
    <property type="evidence" value="ECO:0007669"/>
    <property type="project" value="TreeGrafter"/>
</dbReference>
<feature type="transmembrane region" description="Helical" evidence="10">
    <location>
        <begin position="211"/>
        <end position="228"/>
    </location>
</feature>
<dbReference type="PANTHER" id="PTHR11157">
    <property type="entry name" value="FATTY ACID ACYL TRANSFERASE-RELATED"/>
    <property type="match status" value="1"/>
</dbReference>
<reference evidence="12 13" key="1">
    <citation type="submission" date="2022-05" db="EMBL/GenBank/DDBJ databases">
        <title>A multi-omics perspective on studying reproductive biology in Daphnia sinensis.</title>
        <authorList>
            <person name="Jia J."/>
        </authorList>
    </citation>
    <scope>NUCLEOTIDE SEQUENCE [LARGE SCALE GENOMIC DNA]</scope>
    <source>
        <strain evidence="12 13">WSL</strain>
    </source>
</reference>
<keyword evidence="9 10" id="KW-0275">Fatty acid biosynthesis</keyword>
<name>A0AAD5L2Y1_9CRUS</name>
<feature type="transmembrane region" description="Helical" evidence="10">
    <location>
        <begin position="167"/>
        <end position="190"/>
    </location>
</feature>
<comment type="caution">
    <text evidence="12">The sequence shown here is derived from an EMBL/GenBank/DDBJ whole genome shotgun (WGS) entry which is preliminary data.</text>
</comment>
<evidence type="ECO:0000256" key="8">
    <source>
        <dbReference type="ARBA" id="ARBA00023136"/>
    </source>
</evidence>
<feature type="transmembrane region" description="Helical" evidence="10">
    <location>
        <begin position="142"/>
        <end position="161"/>
    </location>
</feature>
<evidence type="ECO:0000256" key="6">
    <source>
        <dbReference type="ARBA" id="ARBA00022989"/>
    </source>
</evidence>
<keyword evidence="7 10" id="KW-0443">Lipid metabolism</keyword>
<dbReference type="GO" id="GO:0042761">
    <property type="term" value="P:very long-chain fatty acid biosynthetic process"/>
    <property type="evidence" value="ECO:0007669"/>
    <property type="project" value="TreeGrafter"/>
</dbReference>
<keyword evidence="5 10" id="KW-0276">Fatty acid metabolism</keyword>
<evidence type="ECO:0000256" key="11">
    <source>
        <dbReference type="SAM" id="MobiDB-lite"/>
    </source>
</evidence>
<feature type="compositionally biased region" description="Basic and acidic residues" evidence="11">
    <location>
        <begin position="287"/>
        <end position="307"/>
    </location>
</feature>
<keyword evidence="2 10" id="KW-0444">Lipid biosynthesis</keyword>
<dbReference type="GO" id="GO:0034626">
    <property type="term" value="P:fatty acid elongation, polyunsaturated fatty acid"/>
    <property type="evidence" value="ECO:0007669"/>
    <property type="project" value="TreeGrafter"/>
</dbReference>
<keyword evidence="13" id="KW-1185">Reference proteome</keyword>
<evidence type="ECO:0000256" key="1">
    <source>
        <dbReference type="ARBA" id="ARBA00004141"/>
    </source>
</evidence>
<keyword evidence="3 10" id="KW-0808">Transferase</keyword>
<organism evidence="12 13">
    <name type="scientific">Daphnia sinensis</name>
    <dbReference type="NCBI Taxonomy" id="1820382"/>
    <lineage>
        <taxon>Eukaryota</taxon>
        <taxon>Metazoa</taxon>
        <taxon>Ecdysozoa</taxon>
        <taxon>Arthropoda</taxon>
        <taxon>Crustacea</taxon>
        <taxon>Branchiopoda</taxon>
        <taxon>Diplostraca</taxon>
        <taxon>Cladocera</taxon>
        <taxon>Anomopoda</taxon>
        <taxon>Daphniidae</taxon>
        <taxon>Daphnia</taxon>
        <taxon>Daphnia similis group</taxon>
    </lineage>
</organism>
<dbReference type="GO" id="GO:0009922">
    <property type="term" value="F:fatty acid elongase activity"/>
    <property type="evidence" value="ECO:0007669"/>
    <property type="project" value="UniProtKB-EC"/>
</dbReference>
<evidence type="ECO:0000256" key="7">
    <source>
        <dbReference type="ARBA" id="ARBA00023098"/>
    </source>
</evidence>
<evidence type="ECO:0000256" key="9">
    <source>
        <dbReference type="ARBA" id="ARBA00023160"/>
    </source>
</evidence>
<feature type="region of interest" description="Disordered" evidence="11">
    <location>
        <begin position="350"/>
        <end position="372"/>
    </location>
</feature>
<comment type="similarity">
    <text evidence="10">Belongs to the ELO family.</text>
</comment>
<comment type="subcellular location">
    <subcellularLocation>
        <location evidence="1">Membrane</location>
        <topology evidence="1">Multi-pass membrane protein</topology>
    </subcellularLocation>
</comment>
<dbReference type="InterPro" id="IPR002076">
    <property type="entry name" value="ELO_fam"/>
</dbReference>
<evidence type="ECO:0000256" key="10">
    <source>
        <dbReference type="RuleBase" id="RU361115"/>
    </source>
</evidence>
<protein>
    <recommendedName>
        <fullName evidence="10">Elongation of very long chain fatty acids protein</fullName>
        <ecNumber evidence="10">2.3.1.199</ecNumber>
    </recommendedName>
    <alternativeName>
        <fullName evidence="10">Very-long-chain 3-oxoacyl-CoA synthase</fullName>
    </alternativeName>
</protein>
<evidence type="ECO:0000256" key="5">
    <source>
        <dbReference type="ARBA" id="ARBA00022832"/>
    </source>
</evidence>
<accession>A0AAD5L2Y1</accession>
<feature type="region of interest" description="Disordered" evidence="11">
    <location>
        <begin position="275"/>
        <end position="310"/>
    </location>
</feature>
<dbReference type="Pfam" id="PF01151">
    <property type="entry name" value="ELO"/>
    <property type="match status" value="1"/>
</dbReference>
<proteinExistence type="inferred from homology"/>
<feature type="transmembrane region" description="Helical" evidence="10">
    <location>
        <begin position="67"/>
        <end position="86"/>
    </location>
</feature>
<keyword evidence="6 10" id="KW-1133">Transmembrane helix</keyword>
<keyword evidence="8 10" id="KW-0472">Membrane</keyword>
<gene>
    <name evidence="12" type="ORF">GHT06_008810</name>
</gene>
<dbReference type="GO" id="GO:0030148">
    <property type="term" value="P:sphingolipid biosynthetic process"/>
    <property type="evidence" value="ECO:0007669"/>
    <property type="project" value="TreeGrafter"/>
</dbReference>
<evidence type="ECO:0000256" key="2">
    <source>
        <dbReference type="ARBA" id="ARBA00022516"/>
    </source>
</evidence>
<dbReference type="EC" id="2.3.1.199" evidence="10"/>
<dbReference type="GO" id="GO:0005789">
    <property type="term" value="C:endoplasmic reticulum membrane"/>
    <property type="evidence" value="ECO:0007669"/>
    <property type="project" value="TreeGrafter"/>
</dbReference>
<dbReference type="EMBL" id="WJBH02000001">
    <property type="protein sequence ID" value="KAI9565062.1"/>
    <property type="molecule type" value="Genomic_DNA"/>
</dbReference>
<comment type="catalytic activity">
    <reaction evidence="10">
        <text>a very-long-chain acyl-CoA + malonyl-CoA + H(+) = a very-long-chain 3-oxoacyl-CoA + CO2 + CoA</text>
        <dbReference type="Rhea" id="RHEA:32727"/>
        <dbReference type="ChEBI" id="CHEBI:15378"/>
        <dbReference type="ChEBI" id="CHEBI:16526"/>
        <dbReference type="ChEBI" id="CHEBI:57287"/>
        <dbReference type="ChEBI" id="CHEBI:57384"/>
        <dbReference type="ChEBI" id="CHEBI:90725"/>
        <dbReference type="ChEBI" id="CHEBI:90736"/>
        <dbReference type="EC" id="2.3.1.199"/>
    </reaction>
</comment>
<dbReference type="Proteomes" id="UP000820818">
    <property type="component" value="Linkage Group LG1"/>
</dbReference>
<dbReference type="PANTHER" id="PTHR11157:SF69">
    <property type="entry name" value="ELONGATION OF VERY LONG CHAIN FATTY ACIDS PROTEIN 7"/>
    <property type="match status" value="1"/>
</dbReference>
<feature type="transmembrane region" description="Helical" evidence="10">
    <location>
        <begin position="26"/>
        <end position="46"/>
    </location>
</feature>
<evidence type="ECO:0000313" key="12">
    <source>
        <dbReference type="EMBL" id="KAI9565062.1"/>
    </source>
</evidence>
<feature type="transmembrane region" description="Helical" evidence="10">
    <location>
        <begin position="117"/>
        <end position="135"/>
    </location>
</feature>
<evidence type="ECO:0000256" key="4">
    <source>
        <dbReference type="ARBA" id="ARBA00022692"/>
    </source>
</evidence>
<feature type="compositionally biased region" description="Polar residues" evidence="11">
    <location>
        <begin position="356"/>
        <end position="372"/>
    </location>
</feature>
<feature type="transmembrane region" description="Helical" evidence="10">
    <location>
        <begin position="234"/>
        <end position="255"/>
    </location>
</feature>
<keyword evidence="4 10" id="KW-0812">Transmembrane</keyword>
<sequence>MSGFLKNFVDGYHDLMINKRDTRVDGWLLMSSPFPTLLICACYIYFVKYLGPRLMRDRKPFELRSAIIVYNIIQVVSSIYLVYKGLVHAWLFRYSLRCQPVDYSDDPDELIVAQMCWWYYFCKFTEFLDTIFFVLRKKFDQITNLHVIHHSIMPAAVWWGVKFTPGGHATFFGMLNTFVHIIMYTYYLLAAMGPKYQKYLWWKKHLTTMQMVQFVTVFFHTAQLFFIECNFPKIIAYIMCFNSVMFLSLFSNFYIQAYIKRRRLPAIKKDDDHHDGLNNGLANHSDTSPDKATSRKNSGKEEKERRGVGKMITTIMTNASAACYIGQNGLYQSKDKTKGADSCKSKVNYNGKPNGHLNNHINGQFATQKKNL</sequence>
<evidence type="ECO:0000313" key="13">
    <source>
        <dbReference type="Proteomes" id="UP000820818"/>
    </source>
</evidence>
<dbReference type="GO" id="GO:0019367">
    <property type="term" value="P:fatty acid elongation, saturated fatty acid"/>
    <property type="evidence" value="ECO:0007669"/>
    <property type="project" value="TreeGrafter"/>
</dbReference>
<dbReference type="AlphaFoldDB" id="A0AAD5L2Y1"/>
<evidence type="ECO:0000256" key="3">
    <source>
        <dbReference type="ARBA" id="ARBA00022679"/>
    </source>
</evidence>